<feature type="domain" description="Peptidase S54 rhomboid" evidence="8">
    <location>
        <begin position="63"/>
        <end position="197"/>
    </location>
</feature>
<keyword evidence="6 7" id="KW-0472">Membrane</keyword>
<dbReference type="AlphaFoldDB" id="A0A087C213"/>
<evidence type="ECO:0000256" key="1">
    <source>
        <dbReference type="ARBA" id="ARBA00004141"/>
    </source>
</evidence>
<feature type="transmembrane region" description="Helical" evidence="7">
    <location>
        <begin position="64"/>
        <end position="91"/>
    </location>
</feature>
<dbReference type="PANTHER" id="PTHR43731">
    <property type="entry name" value="RHOMBOID PROTEASE"/>
    <property type="match status" value="1"/>
</dbReference>
<keyword evidence="3 7" id="KW-0812">Transmembrane</keyword>
<keyword evidence="4" id="KW-0378">Hydrolase</keyword>
<dbReference type="STRING" id="1437603.GCA_000771525_01731"/>
<keyword evidence="10" id="KW-1185">Reference proteome</keyword>
<evidence type="ECO:0000256" key="2">
    <source>
        <dbReference type="ARBA" id="ARBA00009045"/>
    </source>
</evidence>
<keyword evidence="5 7" id="KW-1133">Transmembrane helix</keyword>
<evidence type="ECO:0000259" key="8">
    <source>
        <dbReference type="Pfam" id="PF01694"/>
    </source>
</evidence>
<gene>
    <name evidence="9" type="ORF">BMON_1002</name>
</gene>
<reference evidence="9 10" key="1">
    <citation type="submission" date="2014-03" db="EMBL/GenBank/DDBJ databases">
        <title>Genomics of Bifidobacteria.</title>
        <authorList>
            <person name="Ventura M."/>
            <person name="Milani C."/>
            <person name="Lugli G.A."/>
        </authorList>
    </citation>
    <scope>NUCLEOTIDE SEQUENCE [LARGE SCALE GENOMIC DNA]</scope>
    <source>
        <strain evidence="9 10">DSM 21395</strain>
    </source>
</reference>
<accession>A0A087C213</accession>
<dbReference type="InterPro" id="IPR035952">
    <property type="entry name" value="Rhomboid-like_sf"/>
</dbReference>
<evidence type="ECO:0000313" key="10">
    <source>
        <dbReference type="Proteomes" id="UP000029082"/>
    </source>
</evidence>
<feature type="transmembrane region" description="Helical" evidence="7">
    <location>
        <begin position="185"/>
        <end position="203"/>
    </location>
</feature>
<dbReference type="OrthoDB" id="9807874at2"/>
<evidence type="ECO:0000256" key="4">
    <source>
        <dbReference type="ARBA" id="ARBA00022801"/>
    </source>
</evidence>
<feature type="transmembrane region" description="Helical" evidence="7">
    <location>
        <begin position="128"/>
        <end position="149"/>
    </location>
</feature>
<comment type="subcellular location">
    <subcellularLocation>
        <location evidence="1">Membrane</location>
        <topology evidence="1">Multi-pass membrane protein</topology>
    </subcellularLocation>
</comment>
<dbReference type="GeneID" id="93094741"/>
<name>A0A087C213_9BIFI</name>
<comment type="similarity">
    <text evidence="2">Belongs to the peptidase S54 family.</text>
</comment>
<dbReference type="PANTHER" id="PTHR43731:SF14">
    <property type="entry name" value="PRESENILIN-ASSOCIATED RHOMBOID-LIKE PROTEIN, MITOCHONDRIAL"/>
    <property type="match status" value="1"/>
</dbReference>
<dbReference type="GO" id="GO:0016020">
    <property type="term" value="C:membrane"/>
    <property type="evidence" value="ECO:0007669"/>
    <property type="project" value="UniProtKB-SubCell"/>
</dbReference>
<dbReference type="SUPFAM" id="SSF144091">
    <property type="entry name" value="Rhomboid-like"/>
    <property type="match status" value="1"/>
</dbReference>
<sequence length="238" mass="26104">MNRTRRVWANEWRQGGPVITKIVMILCVALWMVEMLLGFVAPAGFQRFVGSGIFVPFTAVVRPWTWLTAMFLHAPNLMHVGFNMLALWSIGPLLERLMGHWRFLALYLISGLGGAAGLVVWARVTGAWFSSAYGASGAIFGLFAAMLVVHRATGGDMRPMLIWMAINFALPVLIPNVAWQAHVGGFLIGGALTWLLVDGVPALRRRSLAWRMWCYASIVTVVVLAVVVLCAPPFGIGL</sequence>
<evidence type="ECO:0000256" key="7">
    <source>
        <dbReference type="SAM" id="Phobius"/>
    </source>
</evidence>
<feature type="transmembrane region" description="Helical" evidence="7">
    <location>
        <begin position="215"/>
        <end position="236"/>
    </location>
</feature>
<evidence type="ECO:0000313" key="9">
    <source>
        <dbReference type="EMBL" id="KFI77313.1"/>
    </source>
</evidence>
<protein>
    <submittedName>
        <fullName evidence="9">Membrane protein</fullName>
    </submittedName>
</protein>
<dbReference type="InterPro" id="IPR022764">
    <property type="entry name" value="Peptidase_S54_rhomboid_dom"/>
</dbReference>
<evidence type="ECO:0000256" key="6">
    <source>
        <dbReference type="ARBA" id="ARBA00023136"/>
    </source>
</evidence>
<comment type="caution">
    <text evidence="9">The sequence shown here is derived from an EMBL/GenBank/DDBJ whole genome shotgun (WGS) entry which is preliminary data.</text>
</comment>
<feature type="transmembrane region" description="Helical" evidence="7">
    <location>
        <begin position="161"/>
        <end position="179"/>
    </location>
</feature>
<dbReference type="Proteomes" id="UP000029082">
    <property type="component" value="Unassembled WGS sequence"/>
</dbReference>
<organism evidence="9 10">
    <name type="scientific">Bifidobacterium mongoliense DSM 21395</name>
    <dbReference type="NCBI Taxonomy" id="1437603"/>
    <lineage>
        <taxon>Bacteria</taxon>
        <taxon>Bacillati</taxon>
        <taxon>Actinomycetota</taxon>
        <taxon>Actinomycetes</taxon>
        <taxon>Bifidobacteriales</taxon>
        <taxon>Bifidobacteriaceae</taxon>
        <taxon>Bifidobacterium</taxon>
    </lineage>
</organism>
<proteinExistence type="inferred from homology"/>
<feature type="transmembrane region" description="Helical" evidence="7">
    <location>
        <begin position="103"/>
        <end position="122"/>
    </location>
</feature>
<evidence type="ECO:0000256" key="3">
    <source>
        <dbReference type="ARBA" id="ARBA00022692"/>
    </source>
</evidence>
<evidence type="ECO:0000256" key="5">
    <source>
        <dbReference type="ARBA" id="ARBA00022989"/>
    </source>
</evidence>
<dbReference type="Gene3D" id="1.20.1540.10">
    <property type="entry name" value="Rhomboid-like"/>
    <property type="match status" value="1"/>
</dbReference>
<dbReference type="InterPro" id="IPR050925">
    <property type="entry name" value="Rhomboid_protease_S54"/>
</dbReference>
<dbReference type="Pfam" id="PF01694">
    <property type="entry name" value="Rhomboid"/>
    <property type="match status" value="1"/>
</dbReference>
<dbReference type="EMBL" id="JGZE01000008">
    <property type="protein sequence ID" value="KFI77313.1"/>
    <property type="molecule type" value="Genomic_DNA"/>
</dbReference>
<feature type="transmembrane region" description="Helical" evidence="7">
    <location>
        <begin position="21"/>
        <end position="44"/>
    </location>
</feature>
<dbReference type="eggNOG" id="COG0705">
    <property type="taxonomic scope" value="Bacteria"/>
</dbReference>
<dbReference type="RefSeq" id="WP_033512952.1">
    <property type="nucleotide sequence ID" value="NZ_JDUO01000008.1"/>
</dbReference>
<dbReference type="GO" id="GO:0004252">
    <property type="term" value="F:serine-type endopeptidase activity"/>
    <property type="evidence" value="ECO:0007669"/>
    <property type="project" value="InterPro"/>
</dbReference>